<evidence type="ECO:0000256" key="1">
    <source>
        <dbReference type="ARBA" id="ARBA00004651"/>
    </source>
</evidence>
<feature type="transmembrane region" description="Helical" evidence="6">
    <location>
        <begin position="101"/>
        <end position="127"/>
    </location>
</feature>
<dbReference type="PANTHER" id="PTHR23513:SF6">
    <property type="entry name" value="MAJOR FACILITATOR SUPERFAMILY ASSOCIATED DOMAIN-CONTAINING PROTEIN"/>
    <property type="match status" value="1"/>
</dbReference>
<feature type="transmembrane region" description="Helical" evidence="6">
    <location>
        <begin position="294"/>
        <end position="313"/>
    </location>
</feature>
<dbReference type="Proteomes" id="UP000198859">
    <property type="component" value="Chromosome I"/>
</dbReference>
<feature type="transmembrane region" description="Helical" evidence="6">
    <location>
        <begin position="55"/>
        <end position="76"/>
    </location>
</feature>
<dbReference type="OrthoDB" id="9815525at2"/>
<reference evidence="8" key="1">
    <citation type="submission" date="2016-10" db="EMBL/GenBank/DDBJ databases">
        <authorList>
            <person name="Varghese N."/>
            <person name="Submissions S."/>
        </authorList>
    </citation>
    <scope>NUCLEOTIDE SEQUENCE [LARGE SCALE GENOMIC DNA]</scope>
    <source>
        <strain evidence="8">DSM 22127</strain>
    </source>
</reference>
<dbReference type="GO" id="GO:0005886">
    <property type="term" value="C:plasma membrane"/>
    <property type="evidence" value="ECO:0007669"/>
    <property type="project" value="UniProtKB-SubCell"/>
</dbReference>
<keyword evidence="8" id="KW-1185">Reference proteome</keyword>
<feature type="transmembrane region" description="Helical" evidence="6">
    <location>
        <begin position="360"/>
        <end position="382"/>
    </location>
</feature>
<dbReference type="EMBL" id="LT629757">
    <property type="protein sequence ID" value="SDS36870.1"/>
    <property type="molecule type" value="Genomic_DNA"/>
</dbReference>
<feature type="transmembrane region" description="Helical" evidence="6">
    <location>
        <begin position="319"/>
        <end position="339"/>
    </location>
</feature>
<dbReference type="RefSeq" id="WP_091728463.1">
    <property type="nucleotide sequence ID" value="NZ_LT629757.1"/>
</dbReference>
<dbReference type="SUPFAM" id="SSF103473">
    <property type="entry name" value="MFS general substrate transporter"/>
    <property type="match status" value="1"/>
</dbReference>
<dbReference type="InterPro" id="IPR022324">
    <property type="entry name" value="Bacilysin_exporter_BacE_put"/>
</dbReference>
<evidence type="ECO:0000256" key="6">
    <source>
        <dbReference type="SAM" id="Phobius"/>
    </source>
</evidence>
<comment type="subcellular location">
    <subcellularLocation>
        <location evidence="1">Cell membrane</location>
        <topology evidence="1">Multi-pass membrane protein</topology>
    </subcellularLocation>
</comment>
<sequence length="423" mass="44897">MSLTSATRRASLFRQHDFRQLFLADAISQVGTQLSVLALPVLAVKVLGASAFEMGLLATCEFLAFLVIGLPAGAWVDRWRKQRVLVAADVTRALALGSLPLAWWAGVLTLPQMFVVALVVGTATLFFDVTYQSYLPDLVEPDDIGPGNARLQAVQSVAQIGGPGLGGLLIRAVGAPVTVAVDAVSFLGSALFVRRIRHVDTPPPRADRRPLVVEVREGLAFVFSHPLLWRITACTSTSNLFSSMSGALLVLFCLRELDLDEGHIGLAMGLGAAGGLLGALATPTINRVVGEGRTIPLSTLFWLPAGALMPLAGTVIPPMVALTLSSLVLTFVVVVYNVTQVSFRQRLCPRPLLGRMNASIRFLVWGVMPVGAFVGGVLGEAVGVRAVFWISLAGSALSAAIVVFSPLMGMRDLPRELDRLSGT</sequence>
<feature type="transmembrane region" description="Helical" evidence="6">
    <location>
        <begin position="168"/>
        <end position="193"/>
    </location>
</feature>
<dbReference type="InterPro" id="IPR036259">
    <property type="entry name" value="MFS_trans_sf"/>
</dbReference>
<dbReference type="AlphaFoldDB" id="A0A1H1RMD3"/>
<dbReference type="STRING" id="642780.SAMN04488570_1727"/>
<feature type="transmembrane region" description="Helical" evidence="6">
    <location>
        <begin position="388"/>
        <end position="409"/>
    </location>
</feature>
<dbReference type="InterPro" id="IPR011701">
    <property type="entry name" value="MFS"/>
</dbReference>
<gene>
    <name evidence="7" type="ORF">SAMN04488570_1727</name>
</gene>
<keyword evidence="3 6" id="KW-0812">Transmembrane</keyword>
<evidence type="ECO:0000256" key="3">
    <source>
        <dbReference type="ARBA" id="ARBA00022692"/>
    </source>
</evidence>
<accession>A0A1H1RMD3</accession>
<dbReference type="GO" id="GO:0022857">
    <property type="term" value="F:transmembrane transporter activity"/>
    <property type="evidence" value="ECO:0007669"/>
    <property type="project" value="InterPro"/>
</dbReference>
<feature type="transmembrane region" description="Helical" evidence="6">
    <location>
        <begin position="264"/>
        <end position="282"/>
    </location>
</feature>
<keyword evidence="2" id="KW-1003">Cell membrane</keyword>
<dbReference type="Gene3D" id="1.20.1250.20">
    <property type="entry name" value="MFS general substrate transporter like domains"/>
    <property type="match status" value="1"/>
</dbReference>
<evidence type="ECO:0000313" key="7">
    <source>
        <dbReference type="EMBL" id="SDS36870.1"/>
    </source>
</evidence>
<dbReference type="Pfam" id="PF07690">
    <property type="entry name" value="MFS_1"/>
    <property type="match status" value="1"/>
</dbReference>
<proteinExistence type="predicted"/>
<keyword evidence="5 6" id="KW-0472">Membrane</keyword>
<feature type="transmembrane region" description="Helical" evidence="6">
    <location>
        <begin position="21"/>
        <end position="43"/>
    </location>
</feature>
<organism evidence="7 8">
    <name type="scientific">Nocardioides scoriae</name>
    <dbReference type="NCBI Taxonomy" id="642780"/>
    <lineage>
        <taxon>Bacteria</taxon>
        <taxon>Bacillati</taxon>
        <taxon>Actinomycetota</taxon>
        <taxon>Actinomycetes</taxon>
        <taxon>Propionibacteriales</taxon>
        <taxon>Nocardioidaceae</taxon>
        <taxon>Nocardioides</taxon>
    </lineage>
</organism>
<protein>
    <submittedName>
        <fullName evidence="7">Predicted arabinose efflux permease, MFS family</fullName>
    </submittedName>
</protein>
<dbReference type="PRINTS" id="PR01988">
    <property type="entry name" value="EXPORTERBACE"/>
</dbReference>
<dbReference type="CDD" id="cd06173">
    <property type="entry name" value="MFS_MefA_like"/>
    <property type="match status" value="1"/>
</dbReference>
<evidence type="ECO:0000256" key="4">
    <source>
        <dbReference type="ARBA" id="ARBA00022989"/>
    </source>
</evidence>
<evidence type="ECO:0000313" key="8">
    <source>
        <dbReference type="Proteomes" id="UP000198859"/>
    </source>
</evidence>
<dbReference type="PANTHER" id="PTHR23513">
    <property type="entry name" value="INTEGRAL MEMBRANE EFFLUX PROTEIN-RELATED"/>
    <property type="match status" value="1"/>
</dbReference>
<evidence type="ECO:0000256" key="5">
    <source>
        <dbReference type="ARBA" id="ARBA00023136"/>
    </source>
</evidence>
<keyword evidence="4 6" id="KW-1133">Transmembrane helix</keyword>
<evidence type="ECO:0000256" key="2">
    <source>
        <dbReference type="ARBA" id="ARBA00022475"/>
    </source>
</evidence>
<name>A0A1H1RMD3_9ACTN</name>
<feature type="transmembrane region" description="Helical" evidence="6">
    <location>
        <begin position="227"/>
        <end position="252"/>
    </location>
</feature>